<dbReference type="FunFam" id="3.40.50.12780:FF:000012">
    <property type="entry name" value="Non-ribosomal peptide synthetase"/>
    <property type="match status" value="1"/>
</dbReference>
<name>A0A562SLE6_CHIJA</name>
<dbReference type="GO" id="GO:0043041">
    <property type="term" value="P:amino acid activation for nonribosomal peptide biosynthetic process"/>
    <property type="evidence" value="ECO:0007669"/>
    <property type="project" value="TreeGrafter"/>
</dbReference>
<feature type="domain" description="Carrier" evidence="5">
    <location>
        <begin position="2085"/>
        <end position="2160"/>
    </location>
</feature>
<protein>
    <submittedName>
        <fullName evidence="6">Amino acid adenylation domain-containing protein</fullName>
    </submittedName>
</protein>
<dbReference type="GO" id="GO:0003824">
    <property type="term" value="F:catalytic activity"/>
    <property type="evidence" value="ECO:0007669"/>
    <property type="project" value="InterPro"/>
</dbReference>
<dbReference type="SUPFAM" id="SSF56801">
    <property type="entry name" value="Acetyl-CoA synthetase-like"/>
    <property type="match status" value="3"/>
</dbReference>
<dbReference type="GO" id="GO:0044550">
    <property type="term" value="P:secondary metabolite biosynthetic process"/>
    <property type="evidence" value="ECO:0007669"/>
    <property type="project" value="UniProtKB-ARBA"/>
</dbReference>
<dbReference type="SUPFAM" id="SSF47336">
    <property type="entry name" value="ACP-like"/>
    <property type="match status" value="3"/>
</dbReference>
<dbReference type="InterPro" id="IPR044894">
    <property type="entry name" value="TubC_N_sf"/>
</dbReference>
<dbReference type="EMBL" id="VLLG01000007">
    <property type="protein sequence ID" value="TWI82119.1"/>
    <property type="molecule type" value="Genomic_DNA"/>
</dbReference>
<dbReference type="CDD" id="cd19531">
    <property type="entry name" value="LCL_NRPS-like"/>
    <property type="match status" value="3"/>
</dbReference>
<dbReference type="PANTHER" id="PTHR45527:SF1">
    <property type="entry name" value="FATTY ACID SYNTHASE"/>
    <property type="match status" value="1"/>
</dbReference>
<evidence type="ECO:0000256" key="2">
    <source>
        <dbReference type="ARBA" id="ARBA00006432"/>
    </source>
</evidence>
<dbReference type="Gene3D" id="3.30.300.30">
    <property type="match status" value="3"/>
</dbReference>
<dbReference type="FunFam" id="3.30.559.10:FF:000012">
    <property type="entry name" value="Non-ribosomal peptide synthetase"/>
    <property type="match status" value="1"/>
</dbReference>
<evidence type="ECO:0000256" key="3">
    <source>
        <dbReference type="ARBA" id="ARBA00022450"/>
    </source>
</evidence>
<dbReference type="Pfam" id="PF00501">
    <property type="entry name" value="AMP-binding"/>
    <property type="match status" value="3"/>
</dbReference>
<dbReference type="InterPro" id="IPR042099">
    <property type="entry name" value="ANL_N_sf"/>
</dbReference>
<dbReference type="Gene3D" id="3.40.50.980">
    <property type="match status" value="4"/>
</dbReference>
<dbReference type="Pfam" id="PF00550">
    <property type="entry name" value="PP-binding"/>
    <property type="match status" value="3"/>
</dbReference>
<dbReference type="Gene3D" id="3.30.559.10">
    <property type="entry name" value="Chloramphenicol acetyltransferase-like domain"/>
    <property type="match status" value="3"/>
</dbReference>
<dbReference type="Pfam" id="PF00668">
    <property type="entry name" value="Condensation"/>
    <property type="match status" value="3"/>
</dbReference>
<evidence type="ECO:0000256" key="4">
    <source>
        <dbReference type="ARBA" id="ARBA00022553"/>
    </source>
</evidence>
<dbReference type="PROSITE" id="PS00012">
    <property type="entry name" value="PHOSPHOPANTETHEINE"/>
    <property type="match status" value="1"/>
</dbReference>
<feature type="domain" description="Carrier" evidence="5">
    <location>
        <begin position="1035"/>
        <end position="1110"/>
    </location>
</feature>
<evidence type="ECO:0000259" key="5">
    <source>
        <dbReference type="PROSITE" id="PS50075"/>
    </source>
</evidence>
<dbReference type="Gene3D" id="3.30.559.30">
    <property type="entry name" value="Nonribosomal peptide synthetase, condensation domain"/>
    <property type="match status" value="3"/>
</dbReference>
<proteinExistence type="inferred from homology"/>
<dbReference type="Gene3D" id="3.40.50.1820">
    <property type="entry name" value="alpha/beta hydrolase"/>
    <property type="match status" value="1"/>
</dbReference>
<dbReference type="GO" id="GO:0031177">
    <property type="term" value="F:phosphopantetheine binding"/>
    <property type="evidence" value="ECO:0007669"/>
    <property type="project" value="InterPro"/>
</dbReference>
<feature type="domain" description="Carrier" evidence="5">
    <location>
        <begin position="3139"/>
        <end position="3214"/>
    </location>
</feature>
<dbReference type="PANTHER" id="PTHR45527">
    <property type="entry name" value="NONRIBOSOMAL PEPTIDE SYNTHETASE"/>
    <property type="match status" value="1"/>
</dbReference>
<dbReference type="InterPro" id="IPR020806">
    <property type="entry name" value="PKS_PP-bd"/>
</dbReference>
<dbReference type="Gene3D" id="1.10.10.1830">
    <property type="entry name" value="Non-ribosomal peptide synthase, adenylation domain"/>
    <property type="match status" value="1"/>
</dbReference>
<dbReference type="PROSITE" id="PS00455">
    <property type="entry name" value="AMP_BINDING"/>
    <property type="match status" value="3"/>
</dbReference>
<dbReference type="CDD" id="cd05930">
    <property type="entry name" value="A_NRPS"/>
    <property type="match status" value="3"/>
</dbReference>
<dbReference type="FunFam" id="1.10.1200.10:FF:000005">
    <property type="entry name" value="Nonribosomal peptide synthetase 1"/>
    <property type="match status" value="3"/>
</dbReference>
<dbReference type="InterPro" id="IPR006162">
    <property type="entry name" value="Ppantetheine_attach_site"/>
</dbReference>
<dbReference type="Pfam" id="PF00975">
    <property type="entry name" value="Thioesterase"/>
    <property type="match status" value="1"/>
</dbReference>
<dbReference type="OrthoDB" id="9778383at2"/>
<keyword evidence="7" id="KW-1185">Reference proteome</keyword>
<evidence type="ECO:0000256" key="1">
    <source>
        <dbReference type="ARBA" id="ARBA00001957"/>
    </source>
</evidence>
<evidence type="ECO:0000313" key="7">
    <source>
        <dbReference type="Proteomes" id="UP000316778"/>
    </source>
</evidence>
<dbReference type="InterPro" id="IPR036736">
    <property type="entry name" value="ACP-like_sf"/>
</dbReference>
<dbReference type="Gene3D" id="1.10.1200.10">
    <property type="entry name" value="ACP-like"/>
    <property type="match status" value="3"/>
</dbReference>
<dbReference type="RefSeq" id="WP_145719299.1">
    <property type="nucleotide sequence ID" value="NZ_BAAAFY010000003.1"/>
</dbReference>
<dbReference type="InterPro" id="IPR025110">
    <property type="entry name" value="AMP-bd_C"/>
</dbReference>
<comment type="similarity">
    <text evidence="2">Belongs to the ATP-dependent AMP-binding enzyme family.</text>
</comment>
<dbReference type="Gene3D" id="3.40.50.12780">
    <property type="entry name" value="N-terminal domain of ligase-like"/>
    <property type="match status" value="1"/>
</dbReference>
<comment type="cofactor">
    <cofactor evidence="1">
        <name>pantetheine 4'-phosphate</name>
        <dbReference type="ChEBI" id="CHEBI:47942"/>
    </cofactor>
</comment>
<keyword evidence="3" id="KW-0596">Phosphopantetheine</keyword>
<dbReference type="SUPFAM" id="SSF53474">
    <property type="entry name" value="alpha/beta-Hydrolases"/>
    <property type="match status" value="1"/>
</dbReference>
<dbReference type="FunFam" id="2.30.38.10:FF:000001">
    <property type="entry name" value="Non-ribosomal peptide synthetase PvdI"/>
    <property type="match status" value="2"/>
</dbReference>
<dbReference type="NCBIfam" id="NF003417">
    <property type="entry name" value="PRK04813.1"/>
    <property type="match status" value="3"/>
</dbReference>
<dbReference type="InterPro" id="IPR001242">
    <property type="entry name" value="Condensation_dom"/>
</dbReference>
<keyword evidence="4" id="KW-0597">Phosphoprotein</keyword>
<dbReference type="GO" id="GO:0005829">
    <property type="term" value="C:cytosol"/>
    <property type="evidence" value="ECO:0007669"/>
    <property type="project" value="TreeGrafter"/>
</dbReference>
<dbReference type="FunFam" id="3.40.50.980:FF:000001">
    <property type="entry name" value="Non-ribosomal peptide synthetase"/>
    <property type="match status" value="3"/>
</dbReference>
<dbReference type="Proteomes" id="UP000316778">
    <property type="component" value="Unassembled WGS sequence"/>
</dbReference>
<dbReference type="InterPro" id="IPR045851">
    <property type="entry name" value="AMP-bd_C_sf"/>
</dbReference>
<dbReference type="Pfam" id="PF13193">
    <property type="entry name" value="AMP-binding_C"/>
    <property type="match status" value="2"/>
</dbReference>
<dbReference type="InterPro" id="IPR023213">
    <property type="entry name" value="CAT-like_dom_sf"/>
</dbReference>
<organism evidence="6 7">
    <name type="scientific">Chitinophaga japonensis</name>
    <name type="common">Flexibacter japonensis</name>
    <dbReference type="NCBI Taxonomy" id="104662"/>
    <lineage>
        <taxon>Bacteria</taxon>
        <taxon>Pseudomonadati</taxon>
        <taxon>Bacteroidota</taxon>
        <taxon>Chitinophagia</taxon>
        <taxon>Chitinophagales</taxon>
        <taxon>Chitinophagaceae</taxon>
        <taxon>Chitinophaga</taxon>
    </lineage>
</organism>
<dbReference type="InterPro" id="IPR029058">
    <property type="entry name" value="AB_hydrolase_fold"/>
</dbReference>
<gene>
    <name evidence="6" type="ORF">LX66_5437</name>
</gene>
<dbReference type="NCBIfam" id="TIGR01733">
    <property type="entry name" value="AA-adenyl-dom"/>
    <property type="match status" value="3"/>
</dbReference>
<dbReference type="InterPro" id="IPR001031">
    <property type="entry name" value="Thioesterase"/>
</dbReference>
<evidence type="ECO:0000313" key="6">
    <source>
        <dbReference type="EMBL" id="TWI82119.1"/>
    </source>
</evidence>
<sequence length="3454" mass="387542">MSISALMTALHDLKVEISLTGNDQLKIVAPEGSLGPDMIAQLREHKEALVHSLKSGARADDTFIQRLPDAPLYEVSHAQRRLWILHQMDESKCAYNIFMAYELNGPLNPECLRTAFRLLVARHEILRTVFVSNAEDLWQKVLEPETAGFAVIEKDMREADEAYKQQQLAILADAGWKHQFDLETGPLLRVQLVALEEQRHVLMMGMHHIISDGWSLEIMMDELVQLYESSLTGMASALPALRVQYRDFSGWQNRLFESPRMQAHKQYWNRQLADGVPVLNLATDMPRPARKTYEGVTSSMWLDTGECNLLRAMLHKHRGSSMFMALVACVKALLFRYTGQEDIILGTPVAGRSVEDLSGQIGCYVNTLVLRTRFSGQESFSALLDKVKDVMLNAYEHEVYPFDKLVEDLGIVTDPSRSALFDAMITYRKSDAPVMDSTGTNNAAGGSNDGELQMRSFSTGEYEISKFDITFNFEEYHDSLWIGINYSTDLFCRERIDRMLVHLRMLIKAVCTDSRQPLTAIAFLPQEESNALLSHFPAAIGAGEAATLHGLFEVQAARMPEHTALVCEGERITYETLNRHADEVAATLAARYGVKPGDLVGIMMTRSAGAVAGLLGILKCGAAYLPVDPGYPEERIQYMMADSGARIVLTDQLYEELLACPANPGVYVQQPVSGDSLAYVIYTSGSTGRPKGVMITHGAVLHLLEGLRQEMQLQQNWQYLLTASLSFDAAVKQVFVPLTMGATLHVCRDTADVTSLVAYIRGQQINVLHAMPMLWKEILAEIAATGGGTALCCISSGGDELDRECMEQMKRQFPAAAIYNTYGPTEICVNALIYDMQQPGAHVPLLGKCLPGYRAYILDKQGKLMPAGYPGELCIAGTGLAWGYLGQEQLTQERFVADPYKPGALMYRTGDLARWTWDGNIEFLGRNDHQVKIRGYRIETGEIERVLAQYEGVQEAVVTAWRSPSGEKELVGYAVWKDQPDEAGLRKHLHRYLPGYMHPAHHVALDRLPLNGNGKVDRNRLPAPVQEISSRKYEAPRNGAEALLVKIWEEILQRRGIGIHDNFFEHGGHSLKGMRMLWRIRQEFGVEIPFRELFSHPTISGLSTWLRQGEMDGHAAGRTAPEPLPPADKYALSHAQQRLWILDQLEESVTAYNILTGYELKGSLDVTALDAALKALVERHEILRTVFRSDAQGPWQYVLSLAESGFAMIYMDLSDEGVAAQQQKLTAVTALEREHRFELDSGPLFRVQLVRLSAVQHILLLNMHHIITDGWSLDVLQNDLVQLYIARQQDSAAMLPQLRVQYKDYAAWQHQQLTGAYGREHAQYWQNQLGGNLPVLELPADYTRPRLKTFNGATLQHWLEGSSYDALRSCLRSHSGSSMFMLLVAGLKALCYRYTGQEDIVLGTPVAGRDHEYLSGQVGFYVNTLVLRTRFDGNGTFGDLLHKVQETVLNAYEHQCYPFDKLLEDLDVTPDRSRSALFDVMVSYAKVNNADADEAPDALRIMEYETGEVNMSKFDLTVHFTEYPDKVAVAINYNTDLFSRERIISMHRHLSQLLEAVAGNVELPLSMIPYLAEDETQQLLTAFNDTAADYPRDATVHDLFAAQVARTPHAAAVVFGETRLTYAELDTLAERAAAALQQVYGVKSGSLVSVMMDRSDRLIICLLGILKCGAAYVPVDPAYPADRIRYMLEDSRPAVVLSDSPAGNDLQKHIPWITYEHLISHNCSAYTHTNHVATDLAYVIYTSGSSGRPKGVMVEHRSVVNLCYWHRSAFELSNASKASVYAGVAFDALGWEIWPYLLTGGCLFPVAEQYRTNARLMQTFLEEHGITHAFLPTALYEELGSHLSLPADNNIRLLVGGDKLNRIYPGATVINNYGPTESTVVATSAICRATGGKVTIGRPVSNTRIYIVDRHLKLMPIGCPGELCIAGESLARGYLGQEQLTRERFVDNPFEPGARMYKTGDIARWTPDGNIEFLGRNDHQVKIRGYRIETGEIERVLQQYAGVREALVTTWEPASGEKELVSYLVWEESPDEPGLRAWLELRLPRYMHPVHYIALDRLPLTGNGKVDRRQLPAPALHARSRQYEGPRNEAQQQLIAIWEEILQRREIGIHDNFFDLGGHSLKGMRMLWRLRQEFDVDIPFHELFSYPTVNTLSTLLSAGARQPVLPLEPVPRKDKYHLSHAQRRLWVLDHLEESATAYNILTGYELEGEMDRTMLETAFTKLVHRHEILRTVFISDEEGQWQHIRPAAESACGLLFMDLTMYEPAAKTRRLESLRAAERDFRFDLEQGPLFRVHLVRLNAARHILLINFHHIIADGWSMEVLRNDLEQLYAGATLPPLPVQYKDYADWHNRLLAADEVHGRYWKEQLAGGVPLLELPADYTRPPVKTYHGAVSSAWLDNTVYAGLRSCLQESKGSSMFMLLVAGLKALFYRYTGQEDIVVGTPVAGRDHEYLSGQIGFYVNTLVLRTRFNGTGTFQELLEQVREVMLHAYAHQAYPFDKLVEDMDLAADRSRTPLFDIMVSYTRLAPAEESSEAGPVLQVTEHSTGQTTVSKFDMTVHFTEHTDGIHVSVTYNTGIFKKERITRMLEHLQELFTGIGACSSRKLSEMVYISEPERNILLGSFSYSGSTPYPAEHTIHGLFEDQVLRMGESPAVIYNNRILSYAALNREADRVASYLRNAYGVRPGHLVGLMMDRSERLMVCLMGILKAGAAYVPIDPEYPADRIRYMLEDSAPKVLITDREPDAGINMEIMNIAGEWELLSYYHDDEKVPVDSHSPAYVIYTSGSTGHPKGAMIAHHSVVNLCAWLQEQVYTPHGGQLTAMLTASVNFDASVQQLFAPLLSGARLVMISEADRRNAERYIQHLQQQQVSVIDITPGYLRVLLEVLKGAGTAGLSLQYVLVGGEALPTEDRALFYRVFGKKAQLINVYGVTEATVNSTYEVVAPGSSNSLCIGRPLKNTRIYVLDRQLNLCGIGIPGELCIGGVGVGLGYLGREELTRERFIDNPYVPGERLYRTGDLARWAGDGTIEYLGRGDNQVKIRGYRIEPGEVENVLQGCPAVREAIVEVHKSASGDKALVSYIVWNEAEAEAGLQDWLRQKLPRYMHPAYYITLDYLPLTANGKVDRKQLPLPETEPAAVYEAPRNPMEITLADIWEEVLQRRPIGIRDNFFALGGHSLKGIRLMARIAQTFNRRVSIRELYEYPDIATLAAFLERPPETEETLIFPFFPRQDAHATPVIFIPPIIGSATIYQHLAEQLRESFTCYGMQYQGFGGGPFASSVEEMASSCVQQLLERIPADHFILLGYSMGALIAYEAACLLEAQGRSVTLLLVDKELPAATGGIKALPAAEVLDQLFEKEISSWELPEGEGRPDHHHLKEMFQATYRIMRAYNPSGFINGNIIAFEAAGRNTAVMHEWQRFTRGDFEYHRLEGDHYHVIQDPRLPAYMLQLEYSKNIL</sequence>
<dbReference type="Gene3D" id="2.30.38.10">
    <property type="entry name" value="Luciferase, Domain 3"/>
    <property type="match status" value="2"/>
</dbReference>
<dbReference type="SMART" id="SM00824">
    <property type="entry name" value="PKS_TE"/>
    <property type="match status" value="1"/>
</dbReference>
<dbReference type="SUPFAM" id="SSF52777">
    <property type="entry name" value="CoA-dependent acyltransferases"/>
    <property type="match status" value="6"/>
</dbReference>
<dbReference type="SMART" id="SM00823">
    <property type="entry name" value="PKS_PP"/>
    <property type="match status" value="3"/>
</dbReference>
<dbReference type="InterPro" id="IPR009081">
    <property type="entry name" value="PP-bd_ACP"/>
</dbReference>
<reference evidence="6 7" key="1">
    <citation type="journal article" date="2013" name="Stand. Genomic Sci.">
        <title>Genomic Encyclopedia of Type Strains, Phase I: The one thousand microbial genomes (KMG-I) project.</title>
        <authorList>
            <person name="Kyrpides N.C."/>
            <person name="Woyke T."/>
            <person name="Eisen J.A."/>
            <person name="Garrity G."/>
            <person name="Lilburn T.G."/>
            <person name="Beck B.J."/>
            <person name="Whitman W.B."/>
            <person name="Hugenholtz P."/>
            <person name="Klenk H.P."/>
        </authorList>
    </citation>
    <scope>NUCLEOTIDE SEQUENCE [LARGE SCALE GENOMIC DNA]</scope>
    <source>
        <strain evidence="6 7">DSM 13484</strain>
    </source>
</reference>
<dbReference type="FunFam" id="3.30.300.30:FF:000010">
    <property type="entry name" value="Enterobactin synthetase component F"/>
    <property type="match status" value="3"/>
</dbReference>
<accession>A0A562SLE6</accession>
<dbReference type="InterPro" id="IPR010071">
    <property type="entry name" value="AA_adenyl_dom"/>
</dbReference>
<dbReference type="InterPro" id="IPR000873">
    <property type="entry name" value="AMP-dep_synth/lig_dom"/>
</dbReference>
<dbReference type="InterPro" id="IPR020802">
    <property type="entry name" value="TesA-like"/>
</dbReference>
<dbReference type="PROSITE" id="PS50075">
    <property type="entry name" value="CARRIER"/>
    <property type="match status" value="3"/>
</dbReference>
<comment type="caution">
    <text evidence="6">The sequence shown here is derived from an EMBL/GenBank/DDBJ whole genome shotgun (WGS) entry which is preliminary data.</text>
</comment>
<dbReference type="InterPro" id="IPR020845">
    <property type="entry name" value="AMP-binding_CS"/>
</dbReference>